<protein>
    <submittedName>
        <fullName evidence="9">Cytochrome c550</fullName>
    </submittedName>
</protein>
<dbReference type="PANTHER" id="PTHR37823:SF4">
    <property type="entry name" value="MENAQUINOL-CYTOCHROME C REDUCTASE CYTOCHROME B_C SUBUNIT"/>
    <property type="match status" value="1"/>
</dbReference>
<keyword evidence="1" id="KW-0813">Transport</keyword>
<evidence type="ECO:0000259" key="8">
    <source>
        <dbReference type="PROSITE" id="PS51007"/>
    </source>
</evidence>
<evidence type="ECO:0000256" key="4">
    <source>
        <dbReference type="ARBA" id="ARBA00022982"/>
    </source>
</evidence>
<name>A0A3D9IC70_9BACL</name>
<dbReference type="EMBL" id="QRDY01000007">
    <property type="protein sequence ID" value="RED59245.1"/>
    <property type="molecule type" value="Genomic_DNA"/>
</dbReference>
<gene>
    <name evidence="9" type="ORF">DFP95_10784</name>
</gene>
<evidence type="ECO:0000313" key="9">
    <source>
        <dbReference type="EMBL" id="RED59245.1"/>
    </source>
</evidence>
<keyword evidence="2 6" id="KW-0349">Heme</keyword>
<keyword evidence="5 6" id="KW-0408">Iron</keyword>
<evidence type="ECO:0000256" key="6">
    <source>
        <dbReference type="PROSITE-ProRule" id="PRU00433"/>
    </source>
</evidence>
<dbReference type="InterPro" id="IPR009056">
    <property type="entry name" value="Cyt_c-like_dom"/>
</dbReference>
<dbReference type="GO" id="GO:0046872">
    <property type="term" value="F:metal ion binding"/>
    <property type="evidence" value="ECO:0007669"/>
    <property type="project" value="UniProtKB-KW"/>
</dbReference>
<evidence type="ECO:0000256" key="7">
    <source>
        <dbReference type="SAM" id="Phobius"/>
    </source>
</evidence>
<evidence type="ECO:0000256" key="1">
    <source>
        <dbReference type="ARBA" id="ARBA00022448"/>
    </source>
</evidence>
<dbReference type="AlphaFoldDB" id="A0A3D9IC70"/>
<proteinExistence type="predicted"/>
<dbReference type="Gene3D" id="1.10.760.10">
    <property type="entry name" value="Cytochrome c-like domain"/>
    <property type="match status" value="1"/>
</dbReference>
<evidence type="ECO:0000313" key="10">
    <source>
        <dbReference type="Proteomes" id="UP000256869"/>
    </source>
</evidence>
<dbReference type="InterPro" id="IPR051811">
    <property type="entry name" value="Cytochrome_c550/c551-like"/>
</dbReference>
<feature type="transmembrane region" description="Helical" evidence="7">
    <location>
        <begin position="46"/>
        <end position="64"/>
    </location>
</feature>
<keyword evidence="7" id="KW-0812">Transmembrane</keyword>
<feature type="domain" description="Cytochrome c" evidence="8">
    <location>
        <begin position="87"/>
        <end position="162"/>
    </location>
</feature>
<evidence type="ECO:0000256" key="2">
    <source>
        <dbReference type="ARBA" id="ARBA00022617"/>
    </source>
</evidence>
<dbReference type="GO" id="GO:0009055">
    <property type="term" value="F:electron transfer activity"/>
    <property type="evidence" value="ECO:0007669"/>
    <property type="project" value="InterPro"/>
</dbReference>
<dbReference type="OrthoDB" id="7933886at2"/>
<keyword evidence="7" id="KW-0472">Membrane</keyword>
<dbReference type="PANTHER" id="PTHR37823">
    <property type="entry name" value="CYTOCHROME C-553-LIKE"/>
    <property type="match status" value="1"/>
</dbReference>
<dbReference type="Pfam" id="PF13442">
    <property type="entry name" value="Cytochrome_CBB3"/>
    <property type="match status" value="1"/>
</dbReference>
<dbReference type="GO" id="GO:0020037">
    <property type="term" value="F:heme binding"/>
    <property type="evidence" value="ECO:0007669"/>
    <property type="project" value="InterPro"/>
</dbReference>
<keyword evidence="10" id="KW-1185">Reference proteome</keyword>
<dbReference type="InterPro" id="IPR036909">
    <property type="entry name" value="Cyt_c-like_dom_sf"/>
</dbReference>
<sequence>MTIKGYIMSVLRLSQLIMTLNGHRIDCGTVLNWGQTEMEGFLVQKWIVSGIVTVACLFGIYLLVYDMPNKENAAVPSESVSIPDTPVDADAAMQIYRSNCLSCHGDQLSGGFGPNLTNVGATMDKETIYKQISQGGGGMPKFESKLTEDELITLTNWLAGKKGD</sequence>
<keyword evidence="7" id="KW-1133">Transmembrane helix</keyword>
<keyword evidence="3 6" id="KW-0479">Metal-binding</keyword>
<dbReference type="PROSITE" id="PS51007">
    <property type="entry name" value="CYTC"/>
    <property type="match status" value="1"/>
</dbReference>
<dbReference type="Proteomes" id="UP000256869">
    <property type="component" value="Unassembled WGS sequence"/>
</dbReference>
<organism evidence="9 10">
    <name type="scientific">Cohnella lupini</name>
    <dbReference type="NCBI Taxonomy" id="1294267"/>
    <lineage>
        <taxon>Bacteria</taxon>
        <taxon>Bacillati</taxon>
        <taxon>Bacillota</taxon>
        <taxon>Bacilli</taxon>
        <taxon>Bacillales</taxon>
        <taxon>Paenibacillaceae</taxon>
        <taxon>Cohnella</taxon>
    </lineage>
</organism>
<evidence type="ECO:0000256" key="3">
    <source>
        <dbReference type="ARBA" id="ARBA00022723"/>
    </source>
</evidence>
<evidence type="ECO:0000256" key="5">
    <source>
        <dbReference type="ARBA" id="ARBA00023004"/>
    </source>
</evidence>
<keyword evidence="4" id="KW-0249">Electron transport</keyword>
<comment type="caution">
    <text evidence="9">The sequence shown here is derived from an EMBL/GenBank/DDBJ whole genome shotgun (WGS) entry which is preliminary data.</text>
</comment>
<accession>A0A3D9IC70</accession>
<dbReference type="SUPFAM" id="SSF46626">
    <property type="entry name" value="Cytochrome c"/>
    <property type="match status" value="1"/>
</dbReference>
<reference evidence="9 10" key="1">
    <citation type="submission" date="2018-07" db="EMBL/GenBank/DDBJ databases">
        <title>Genomic Encyclopedia of Type Strains, Phase III (KMG-III): the genomes of soil and plant-associated and newly described type strains.</title>
        <authorList>
            <person name="Whitman W."/>
        </authorList>
    </citation>
    <scope>NUCLEOTIDE SEQUENCE [LARGE SCALE GENOMIC DNA]</scope>
    <source>
        <strain evidence="9 10">CECT 8236</strain>
    </source>
</reference>